<name>A0ABM1ZSQ4_AEDAL</name>
<dbReference type="PANTHER" id="PTHR47027:SF20">
    <property type="entry name" value="REVERSE TRANSCRIPTASE-LIKE PROTEIN WITH RNA-DIRECTED DNA POLYMERASE DOMAIN"/>
    <property type="match status" value="1"/>
</dbReference>
<dbReference type="SUPFAM" id="SSF56672">
    <property type="entry name" value="DNA/RNA polymerases"/>
    <property type="match status" value="1"/>
</dbReference>
<dbReference type="Proteomes" id="UP000069940">
    <property type="component" value="Unassembled WGS sequence"/>
</dbReference>
<accession>A0ABM1ZSQ4</accession>
<dbReference type="RefSeq" id="XP_062717223.1">
    <property type="nucleotide sequence ID" value="XM_062861239.1"/>
</dbReference>
<sequence>MVRTFRGNHTIYQSCGNTRELGTAFIVMDDMQRRVIGWWPIDERMCRLRIKGRFFNFSIINVHSPHSGSTDDDKDAFYAQLEREYDPQAQEYCPSHDVKIIIGDLNAQVGQEEEFKPTIGKFSAHQQTNENGLRLIDFAASKNMAIRSTFFQHSLPYRYTWRSPQQTESQIDHVLIDGRHFSDIIDVRTYRGANIDSDHYLVMVKLRPKLSVINNVRYRRPPRYNLERLKQPDVASAYAQNLEAALPDEGELDEAPLEDCWSTEKAAINDAAESTIGYVERNRRNEWFDEECRTVLEEKNAARAVMLQQGTRQNVERYKQKRKQQTRLFREKTRRLEEAECEEMELLCRSQETRKFYQKLNASRNSFVPRAEICRDKDGGLLTDGREVIERWKQHFDQHLNGVENVGTGAHGNGRNDDASATENGNAVRIWETEQLPEEWKKEVNCPIHKNGDHLECENFRAITILNAAYKVLSQIIFRRLSPKVNEFVGSYQAGFIDGRSTTDQIFTVRQILQKCREYQVPTHHLFIDFKAAYDSIDRAELWRIMDENGFPGKLTRLIKATMDGVQNCVRVSGELSSSFVSRRGLRQGDGLSCLLFNIALEGVMRRAGLNSRGTIFTKSGQFVCLYTRLKRESAKVGLVVNASKTKYMLVGGTENDRIRLGSNVTIDGDTFEVVEEFVYLGSLLTADNNVSREIRRRIISGSRAYYGLQKKLRSKKIHPRTKCTMYKTLIRPVILYGHETWTMPEEDLQALGVFERRVLRTIFGGVQENGVWRRRMNHELAALYGEPSIQKVAKAGRIRWAGHVARMPDNNPAKLVFASDPVGTSRRGAQRARWADQVERDLASTGRDRGWRAAATIRVLWRTIVDYVLS</sequence>
<proteinExistence type="predicted"/>
<dbReference type="EnsemblMetazoa" id="AALFPA23_021315.R31494">
    <property type="protein sequence ID" value="AALFPA23_021315.P31494"/>
    <property type="gene ID" value="AALFPA23_021315"/>
</dbReference>
<dbReference type="InterPro" id="IPR036691">
    <property type="entry name" value="Endo/exonu/phosph_ase_sf"/>
</dbReference>
<reference evidence="2" key="2">
    <citation type="submission" date="2025-05" db="UniProtKB">
        <authorList>
            <consortium name="EnsemblMetazoa"/>
        </authorList>
    </citation>
    <scope>IDENTIFICATION</scope>
    <source>
        <strain evidence="2">Foshan</strain>
    </source>
</reference>
<evidence type="ECO:0000313" key="2">
    <source>
        <dbReference type="EnsemblMetazoa" id="AALFPA23_021315.P31494"/>
    </source>
</evidence>
<dbReference type="InterPro" id="IPR000477">
    <property type="entry name" value="RT_dom"/>
</dbReference>
<reference evidence="3" key="1">
    <citation type="journal article" date="2015" name="Proc. Natl. Acad. Sci. U.S.A.">
        <title>Genome sequence of the Asian Tiger mosquito, Aedes albopictus, reveals insights into its biology, genetics, and evolution.</title>
        <authorList>
            <person name="Chen X.G."/>
            <person name="Jiang X."/>
            <person name="Gu J."/>
            <person name="Xu M."/>
            <person name="Wu Y."/>
            <person name="Deng Y."/>
            <person name="Zhang C."/>
            <person name="Bonizzoni M."/>
            <person name="Dermauw W."/>
            <person name="Vontas J."/>
            <person name="Armbruster P."/>
            <person name="Huang X."/>
            <person name="Yang Y."/>
            <person name="Zhang H."/>
            <person name="He W."/>
            <person name="Peng H."/>
            <person name="Liu Y."/>
            <person name="Wu K."/>
            <person name="Chen J."/>
            <person name="Lirakis M."/>
            <person name="Topalis P."/>
            <person name="Van Leeuwen T."/>
            <person name="Hall A.B."/>
            <person name="Jiang X."/>
            <person name="Thorpe C."/>
            <person name="Mueller R.L."/>
            <person name="Sun C."/>
            <person name="Waterhouse R.M."/>
            <person name="Yan G."/>
            <person name="Tu Z.J."/>
            <person name="Fang X."/>
            <person name="James A.A."/>
        </authorList>
    </citation>
    <scope>NUCLEOTIDE SEQUENCE [LARGE SCALE GENOMIC DNA]</scope>
    <source>
        <strain evidence="3">Foshan</strain>
    </source>
</reference>
<dbReference type="InterPro" id="IPR043502">
    <property type="entry name" value="DNA/RNA_pol_sf"/>
</dbReference>
<dbReference type="PANTHER" id="PTHR47027">
    <property type="entry name" value="REVERSE TRANSCRIPTASE DOMAIN-CONTAINING PROTEIN"/>
    <property type="match status" value="1"/>
</dbReference>
<dbReference type="CDD" id="cd01650">
    <property type="entry name" value="RT_nLTR_like"/>
    <property type="match status" value="1"/>
</dbReference>
<feature type="domain" description="Reverse transcriptase" evidence="1">
    <location>
        <begin position="448"/>
        <end position="682"/>
    </location>
</feature>
<dbReference type="Pfam" id="PF00078">
    <property type="entry name" value="RVT_1"/>
    <property type="match status" value="1"/>
</dbReference>
<keyword evidence="3" id="KW-1185">Reference proteome</keyword>
<evidence type="ECO:0000259" key="1">
    <source>
        <dbReference type="Pfam" id="PF00078"/>
    </source>
</evidence>
<dbReference type="GeneID" id="115257530"/>
<dbReference type="Gene3D" id="3.60.10.10">
    <property type="entry name" value="Endonuclease/exonuclease/phosphatase"/>
    <property type="match status" value="1"/>
</dbReference>
<evidence type="ECO:0000313" key="3">
    <source>
        <dbReference type="Proteomes" id="UP000069940"/>
    </source>
</evidence>
<dbReference type="CDD" id="cd09076">
    <property type="entry name" value="L1-EN"/>
    <property type="match status" value="1"/>
</dbReference>
<protein>
    <recommendedName>
        <fullName evidence="1">Reverse transcriptase domain-containing protein</fullName>
    </recommendedName>
</protein>
<organism evidence="2 3">
    <name type="scientific">Aedes albopictus</name>
    <name type="common">Asian tiger mosquito</name>
    <name type="synonym">Stegomyia albopicta</name>
    <dbReference type="NCBI Taxonomy" id="7160"/>
    <lineage>
        <taxon>Eukaryota</taxon>
        <taxon>Metazoa</taxon>
        <taxon>Ecdysozoa</taxon>
        <taxon>Arthropoda</taxon>
        <taxon>Hexapoda</taxon>
        <taxon>Insecta</taxon>
        <taxon>Pterygota</taxon>
        <taxon>Neoptera</taxon>
        <taxon>Endopterygota</taxon>
        <taxon>Diptera</taxon>
        <taxon>Nematocera</taxon>
        <taxon>Culicoidea</taxon>
        <taxon>Culicidae</taxon>
        <taxon>Culicinae</taxon>
        <taxon>Aedini</taxon>
        <taxon>Aedes</taxon>
        <taxon>Stegomyia</taxon>
    </lineage>
</organism>
<dbReference type="SUPFAM" id="SSF56219">
    <property type="entry name" value="DNase I-like"/>
    <property type="match status" value="1"/>
</dbReference>